<dbReference type="InterPro" id="IPR036890">
    <property type="entry name" value="HATPase_C_sf"/>
</dbReference>
<dbReference type="EMBL" id="JASHID010000013">
    <property type="protein sequence ID" value="MDI9865995.1"/>
    <property type="molecule type" value="Genomic_DNA"/>
</dbReference>
<keyword evidence="5" id="KW-1185">Reference proteome</keyword>
<dbReference type="SUPFAM" id="SSF55874">
    <property type="entry name" value="ATPase domain of HSP90 chaperone/DNA topoisomerase II/histidine kinase"/>
    <property type="match status" value="1"/>
</dbReference>
<name>A0ABT6YR12_9BACT</name>
<dbReference type="InterPro" id="IPR015943">
    <property type="entry name" value="WD40/YVTN_repeat-like_dom_sf"/>
</dbReference>
<dbReference type="SUPFAM" id="SSF63829">
    <property type="entry name" value="Calcium-dependent phosphotriesterase"/>
    <property type="match status" value="1"/>
</dbReference>
<dbReference type="InterPro" id="IPR011123">
    <property type="entry name" value="Y_Y_Y"/>
</dbReference>
<evidence type="ECO:0000313" key="4">
    <source>
        <dbReference type="EMBL" id="MDI9865995.1"/>
    </source>
</evidence>
<evidence type="ECO:0000313" key="5">
    <source>
        <dbReference type="Proteomes" id="UP001236569"/>
    </source>
</evidence>
<keyword evidence="4" id="KW-0418">Kinase</keyword>
<proteinExistence type="predicted"/>
<evidence type="ECO:0000259" key="2">
    <source>
        <dbReference type="Pfam" id="PF06580"/>
    </source>
</evidence>
<dbReference type="InterPro" id="IPR011110">
    <property type="entry name" value="Reg_prop"/>
</dbReference>
<feature type="domain" description="Two component regulator three Y" evidence="3">
    <location>
        <begin position="633"/>
        <end position="695"/>
    </location>
</feature>
<dbReference type="Proteomes" id="UP001236569">
    <property type="component" value="Unassembled WGS sequence"/>
</dbReference>
<keyword evidence="1" id="KW-0472">Membrane</keyword>
<dbReference type="InterPro" id="IPR050640">
    <property type="entry name" value="Bact_2-comp_sensor_kinase"/>
</dbReference>
<dbReference type="InterPro" id="IPR010559">
    <property type="entry name" value="Sig_transdc_His_kin_internal"/>
</dbReference>
<keyword evidence="4" id="KW-0808">Transferase</keyword>
<sequence>MSLFVVAQNAVYRVINNLNGLPSNTVYSILQDKNGFLWVAHDKGLSRYDGKSFVHYESITKQGRSLFNLMEYQNRIYCQDFAGNFYYTSHNKLVQESSLSWKGGFVPATILNNKFLISCFTDTLRSLNLSTHKVQKIPIPDTFSWGINIKDHKLLALCANGIYRTDGYRGQFQKLPTYNSFFLIPTQNELYGITKNNFPYVRRLLHGGSPIAVLKSDLFIQDVIKIKDEIWIATSSGAYCFDLDFKPKYNGFCFFEGTSISKILVDREDNYWFATISKGLFFVPNIHVRLYNHQNVGLTALAPFQQGKGVFVGTEKQNILSFTPKQGFRPYFFKKSSNHEIISIYEDTENHDMLFCSNRMVQLNAQRQLVQTLDLAAKSTVKIKPNLYAVAYSGGVSLFTKSRKPIPIPQWLLEDQTPQSVSVDSIFNLSHSFLKCRTRWIEFGQKDSTLYISTVTGLVYISPKGTGFISYKGNPIYGSQIISQGDYTYVSTFSEGLYILKGLQVVRHIGKENGLASNTIYRFQIDHQKIWLLEEGMLQSFDLNTHKIVSYSSTDGLPKAEIKDLAIGSQNVFLATTEGLVVFDKNRDVFNPTSPLISLTGFTVNDHQQDYSSGLNLKADQNSIEIFFSILSFKSEDELRISYKINDGTWLNLPSQSRVLSFPSLSPGNYHLTLKVTNEDGVVVPKPLEIHFVIKPPFYLQWWFLLLGVIVIAWGIYWYMSWRINDINQKNQLIADKLKLEQEVKQSILASIKSQMNPHFLFNALNTIQAYIYTNDKENASFYLGKFSELTRRILEMSNKDSVPLSEEIKALTLYLELEKIRFEDLLTYTFDVDPALQTDFVYIPSMLIQPYVENAIKHGLLHKKSERKLWIKFIKEKDCLMVIIDDNGIGRKRSEQLKRLKERNSHNGFAISANQKRLDILNQGAKHQIMMEIIDKQNAQGEPLGTLVNIRIPFQKSPSANLVN</sequence>
<dbReference type="Pfam" id="PF07494">
    <property type="entry name" value="Reg_prop"/>
    <property type="match status" value="1"/>
</dbReference>
<dbReference type="PANTHER" id="PTHR34220">
    <property type="entry name" value="SENSOR HISTIDINE KINASE YPDA"/>
    <property type="match status" value="1"/>
</dbReference>
<keyword evidence="1" id="KW-0812">Transmembrane</keyword>
<gene>
    <name evidence="4" type="ORF">QM480_16755</name>
</gene>
<dbReference type="Pfam" id="PF06580">
    <property type="entry name" value="His_kinase"/>
    <property type="match status" value="1"/>
</dbReference>
<comment type="caution">
    <text evidence="4">The sequence shown here is derived from an EMBL/GenBank/DDBJ whole genome shotgun (WGS) entry which is preliminary data.</text>
</comment>
<organism evidence="4 5">
    <name type="scientific">Flectobacillus longus</name>
    <dbReference type="NCBI Taxonomy" id="2984207"/>
    <lineage>
        <taxon>Bacteria</taxon>
        <taxon>Pseudomonadati</taxon>
        <taxon>Bacteroidota</taxon>
        <taxon>Cytophagia</taxon>
        <taxon>Cytophagales</taxon>
        <taxon>Flectobacillaceae</taxon>
        <taxon>Flectobacillus</taxon>
    </lineage>
</organism>
<protein>
    <submittedName>
        <fullName evidence="4">Histidine kinase</fullName>
    </submittedName>
</protein>
<reference evidence="4 5" key="1">
    <citation type="submission" date="2023-05" db="EMBL/GenBank/DDBJ databases">
        <title>Novel species of genus Flectobacillus isolated from stream in China.</title>
        <authorList>
            <person name="Lu H."/>
        </authorList>
    </citation>
    <scope>NUCLEOTIDE SEQUENCE [LARGE SCALE GENOMIC DNA]</scope>
    <source>
        <strain evidence="4 5">DC10W</strain>
    </source>
</reference>
<accession>A0ABT6YR12</accession>
<feature type="transmembrane region" description="Helical" evidence="1">
    <location>
        <begin position="700"/>
        <end position="720"/>
    </location>
</feature>
<dbReference type="InterPro" id="IPR013783">
    <property type="entry name" value="Ig-like_fold"/>
</dbReference>
<dbReference type="Gene3D" id="2.130.10.10">
    <property type="entry name" value="YVTN repeat-like/Quinoprotein amine dehydrogenase"/>
    <property type="match status" value="3"/>
</dbReference>
<dbReference type="SUPFAM" id="SSF101898">
    <property type="entry name" value="NHL repeat"/>
    <property type="match status" value="1"/>
</dbReference>
<dbReference type="GO" id="GO:0016301">
    <property type="term" value="F:kinase activity"/>
    <property type="evidence" value="ECO:0007669"/>
    <property type="project" value="UniProtKB-KW"/>
</dbReference>
<keyword evidence="1" id="KW-1133">Transmembrane helix</keyword>
<dbReference type="RefSeq" id="WP_283370915.1">
    <property type="nucleotide sequence ID" value="NZ_JASHID010000013.1"/>
</dbReference>
<evidence type="ECO:0000256" key="1">
    <source>
        <dbReference type="SAM" id="Phobius"/>
    </source>
</evidence>
<feature type="domain" description="Signal transduction histidine kinase internal region" evidence="2">
    <location>
        <begin position="749"/>
        <end position="825"/>
    </location>
</feature>
<dbReference type="PANTHER" id="PTHR34220:SF7">
    <property type="entry name" value="SENSOR HISTIDINE KINASE YPDA"/>
    <property type="match status" value="1"/>
</dbReference>
<evidence type="ECO:0000259" key="3">
    <source>
        <dbReference type="Pfam" id="PF07495"/>
    </source>
</evidence>
<dbReference type="Pfam" id="PF07495">
    <property type="entry name" value="Y_Y_Y"/>
    <property type="match status" value="1"/>
</dbReference>
<dbReference type="Gene3D" id="3.30.565.10">
    <property type="entry name" value="Histidine kinase-like ATPase, C-terminal domain"/>
    <property type="match status" value="1"/>
</dbReference>
<dbReference type="Gene3D" id="2.60.40.10">
    <property type="entry name" value="Immunoglobulins"/>
    <property type="match status" value="1"/>
</dbReference>